<protein>
    <submittedName>
        <fullName evidence="2">Uncharacterized protein</fullName>
    </submittedName>
</protein>
<evidence type="ECO:0000256" key="1">
    <source>
        <dbReference type="SAM" id="MobiDB-lite"/>
    </source>
</evidence>
<proteinExistence type="predicted"/>
<organism evidence="2 3">
    <name type="scientific">Arthrobacter cupressi</name>
    <dbReference type="NCBI Taxonomy" id="1045773"/>
    <lineage>
        <taxon>Bacteria</taxon>
        <taxon>Bacillati</taxon>
        <taxon>Actinomycetota</taxon>
        <taxon>Actinomycetes</taxon>
        <taxon>Micrococcales</taxon>
        <taxon>Micrococcaceae</taxon>
        <taxon>Arthrobacter</taxon>
    </lineage>
</organism>
<feature type="region of interest" description="Disordered" evidence="1">
    <location>
        <begin position="46"/>
        <end position="65"/>
    </location>
</feature>
<accession>A0A1G8LHI4</accession>
<dbReference type="EMBL" id="FNEI01000003">
    <property type="protein sequence ID" value="SDI55068.1"/>
    <property type="molecule type" value="Genomic_DNA"/>
</dbReference>
<dbReference type="AlphaFoldDB" id="A0A1G8LHI4"/>
<sequence>MMNRKLAQGRHVEWLRASAHCNETDLGERTDYQSKRSGKVVHRLRQDMAEGRDFSDATPWPYPGS</sequence>
<dbReference type="Proteomes" id="UP000182130">
    <property type="component" value="Unassembled WGS sequence"/>
</dbReference>
<gene>
    <name evidence="2" type="ORF">SAMN05216555_10366</name>
</gene>
<keyword evidence="3" id="KW-1185">Reference proteome</keyword>
<evidence type="ECO:0000313" key="3">
    <source>
        <dbReference type="Proteomes" id="UP000182130"/>
    </source>
</evidence>
<dbReference type="STRING" id="1045773.SAMN05216555_10366"/>
<evidence type="ECO:0000313" key="2">
    <source>
        <dbReference type="EMBL" id="SDI55068.1"/>
    </source>
</evidence>
<feature type="compositionally biased region" description="Basic and acidic residues" evidence="1">
    <location>
        <begin position="46"/>
        <end position="55"/>
    </location>
</feature>
<name>A0A1G8LHI4_9MICC</name>
<reference evidence="3" key="1">
    <citation type="submission" date="2016-10" db="EMBL/GenBank/DDBJ databases">
        <authorList>
            <person name="Varghese N."/>
            <person name="Submissions S."/>
        </authorList>
    </citation>
    <scope>NUCLEOTIDE SEQUENCE [LARGE SCALE GENOMIC DNA]</scope>
    <source>
        <strain evidence="3">CGMCC 1.10783</strain>
    </source>
</reference>